<feature type="compositionally biased region" description="Basic and acidic residues" evidence="2">
    <location>
        <begin position="1553"/>
        <end position="1580"/>
    </location>
</feature>
<feature type="region of interest" description="Disordered" evidence="2">
    <location>
        <begin position="1677"/>
        <end position="1723"/>
    </location>
</feature>
<accession>A0A1Q9D6J3</accession>
<keyword evidence="1" id="KW-0175">Coiled coil</keyword>
<feature type="compositionally biased region" description="Low complexity" evidence="2">
    <location>
        <begin position="1695"/>
        <end position="1714"/>
    </location>
</feature>
<gene>
    <name evidence="3" type="ORF">AK812_SmicGene27592</name>
</gene>
<evidence type="ECO:0000313" key="3">
    <source>
        <dbReference type="EMBL" id="OLP90784.1"/>
    </source>
</evidence>
<dbReference type="GO" id="GO:0072318">
    <property type="term" value="P:clathrin coat disassembly"/>
    <property type="evidence" value="ECO:0007669"/>
    <property type="project" value="TreeGrafter"/>
</dbReference>
<dbReference type="GO" id="GO:0031982">
    <property type="term" value="C:vesicle"/>
    <property type="evidence" value="ECO:0007669"/>
    <property type="project" value="TreeGrafter"/>
</dbReference>
<dbReference type="GO" id="GO:0005737">
    <property type="term" value="C:cytoplasm"/>
    <property type="evidence" value="ECO:0007669"/>
    <property type="project" value="TreeGrafter"/>
</dbReference>
<protein>
    <submittedName>
        <fullName evidence="3">Uncharacterized protein</fullName>
    </submittedName>
</protein>
<dbReference type="GO" id="GO:0030276">
    <property type="term" value="F:clathrin binding"/>
    <property type="evidence" value="ECO:0007669"/>
    <property type="project" value="TreeGrafter"/>
</dbReference>
<dbReference type="Proteomes" id="UP000186817">
    <property type="component" value="Unassembled WGS sequence"/>
</dbReference>
<feature type="region of interest" description="Disordered" evidence="2">
    <location>
        <begin position="1073"/>
        <end position="1117"/>
    </location>
</feature>
<dbReference type="PANTHER" id="PTHR23172">
    <property type="entry name" value="AUXILIN/CYCLIN G-ASSOCIATED KINASE-RELATED"/>
    <property type="match status" value="1"/>
</dbReference>
<evidence type="ECO:0000313" key="4">
    <source>
        <dbReference type="Proteomes" id="UP000186817"/>
    </source>
</evidence>
<sequence length="1874" mass="204956">MWSPCEFICLQVETVRKRFLKHSDVQIILQRIGLPMIDLAYGQPPQTIEEDDGESEHVVVPVEVVDVDAEPSVSTESTHGVAGVQQGLGAQLVVAAAAGDTEDAPDGGGGDGILCRVERVPKNVWGLGRLPQKELCVMTEADFRGMTHARAAVVGAQACKSLAKAAASLAQLRKLKRQVVAQATKTSKQLKLAQDSQPQPSSLELVVSKSGKRLTSESILALGIRRSLTHIAAADVGALLLRDLSEATVPRAEVRTGASVNACMKEFADNALAELRAPAADGDHDHGHEHASASDVDLADLSYGGEWHLVFISVRADATNSNIWRREKLHVCEAEMGLVCKSVKSYPVHAEDFLRTKRCMRQICKLSVEIQRRNSCLKGTSVIAYLDTTDRGTDQTARKKRTAYSAVSVDNLVYIASDCYLHVFHSAVRSGLVLTDSLISECFSKEVLGGFDKYYASLAKLVNVWREKASQVMKAWDDHHGSKDAQTRALGLRYPLSVSSGRWGSVESAEDFLIERGGRGGEDAADHAIVLDDMKEHDTDAYRLKLSKWSQSAMNTITSPIFWCLLYLCRALRSPLRHFMLFVQKGAKLGDCMFSLVTMKLDEFTAEFRALFEKLPEIVDKALQLSGCFHETKGLSHADVIRMRYIALRLLLLHWAAFRRRIIRPLQQYPMKLFWLIKSHPKRYCKRRQQVAQELLELDAHQLDAATRKIRELCCRELQHLRITGVFPDVSSPSGSFLYAFLKGLARMLPADTQAIEGINSLIKLMGRRAPNMSLELMSSRLAIRRALSEDHSMARKKKWSAIKSTVEGLLQAIVGFKTASLAILSNDNRWSIPVPANCGSGVLPAVLAITDREAVLSVRAPEDQTGSSAASSAAARGLPEGASLVADLAKAKSNSGISWAKSYNLAWRRATTSSAKAKKTKQQDTGHRMSPGLMIAIIETVHEETDGEGDDGPVRQQPPLFFAVAEKFSVSVMFSKIQCVEIDGHRCLQWVYSENNCVESTLFFLSFHAACSERGLRLRVGYTVLSPDMSHLLLPGWRSDAAGGGQGELRVDSVLPSVNHVFVMTAECHPSAANSAKPQSGRKPKAKAAKRKAQAKQAGRKRKDAPEEDANEADMDQPNILDYIEDDENFIDDVEIAADAEYSDDDNTAKSEMREINEASAAAATDPARLPSSQSVFAMAEDIHRNAELAPQAAVEEEALLLLVRRARSQKAKNMGVGVGPGVGMGSRSPGHVLPAEVSTQPQSQMSSQLPEESGALGALMADASLSSQHQPVDAETRSGADVSASDNESDLHAELPHDLAAVLRSKAVVDIQRDGRVLERWVVACHLMLEAMHEYAKTKDVPLGTDRSISLVLLKSMVDAAAGCKCVRCKYTDDTQDLIWVHWLNNGRHGLVGRQGREVRLDDDGKVLFSVADCTMYRTGISNGIGYPELCFDDRHAHVLLPFVRAAMRKVKRTNPDRDAVSPHFLRLRDFCEHMLTSVSQSTNVSTDDEIPDEDTPIVRCILCQRNGATRCLMDALAAADAGLIESLQKNKAAINLRMLAVLRYNQRCSEHAGPKPQEHAGTKAEEHAGPKVQEHAGPKAQQALPKPTQAGWLGTAGSEPAGSEPAEQDLLEARARSLREAEEEKAEVLSRQRAFMEEKAQHRWLRMRRRRLHAQGRADAEAAAAAAARARAENEAAASAAQQTRIEEEMARAAAAQQRADAEAATAAAAQRRAHEEAALAAATKRLETEEKAAAAAQKKATMMKAQQKVLQMTQNEAARKAEREKEGASGSSSGKPKDPRRRSGKAAKTKQSLSPLREDEIELLRKLGQEGGDAAAQFMLCVKKPAEAKRKPKKVDTEMMVQAGFLMPQVQSCGSLDTQLGLINCIEACD</sequence>
<dbReference type="EMBL" id="LSRX01000695">
    <property type="protein sequence ID" value="OLP90784.1"/>
    <property type="molecule type" value="Genomic_DNA"/>
</dbReference>
<feature type="region of interest" description="Disordered" evidence="2">
    <location>
        <begin position="1553"/>
        <end position="1610"/>
    </location>
</feature>
<feature type="compositionally biased region" description="Basic and acidic residues" evidence="2">
    <location>
        <begin position="1761"/>
        <end position="1771"/>
    </location>
</feature>
<feature type="compositionally biased region" description="Acidic residues" evidence="2">
    <location>
        <begin position="1107"/>
        <end position="1116"/>
    </location>
</feature>
<feature type="coiled-coil region" evidence="1">
    <location>
        <begin position="1614"/>
        <end position="1642"/>
    </location>
</feature>
<feature type="region of interest" description="Disordered" evidence="2">
    <location>
        <begin position="1749"/>
        <end position="1800"/>
    </location>
</feature>
<feature type="compositionally biased region" description="Low complexity" evidence="2">
    <location>
        <begin position="1677"/>
        <end position="1686"/>
    </location>
</feature>
<name>A0A1Q9D6J3_SYMMI</name>
<evidence type="ECO:0000256" key="2">
    <source>
        <dbReference type="SAM" id="MobiDB-lite"/>
    </source>
</evidence>
<keyword evidence="4" id="KW-1185">Reference proteome</keyword>
<feature type="compositionally biased region" description="Basic residues" evidence="2">
    <location>
        <begin position="1081"/>
        <end position="1104"/>
    </location>
</feature>
<evidence type="ECO:0000256" key="1">
    <source>
        <dbReference type="SAM" id="Coils"/>
    </source>
</evidence>
<feature type="region of interest" description="Disordered" evidence="2">
    <location>
        <begin position="1267"/>
        <end position="1292"/>
    </location>
</feature>
<proteinExistence type="predicted"/>
<comment type="caution">
    <text evidence="3">The sequence shown here is derived from an EMBL/GenBank/DDBJ whole genome shotgun (WGS) entry which is preliminary data.</text>
</comment>
<dbReference type="OrthoDB" id="432366at2759"/>
<dbReference type="PANTHER" id="PTHR23172:SF19">
    <property type="entry name" value="J DOMAIN-CONTAINING PROTEIN"/>
    <property type="match status" value="1"/>
</dbReference>
<feature type="compositionally biased region" description="Basic residues" evidence="2">
    <location>
        <begin position="1782"/>
        <end position="1792"/>
    </location>
</feature>
<reference evidence="3 4" key="1">
    <citation type="submission" date="2016-02" db="EMBL/GenBank/DDBJ databases">
        <title>Genome analysis of coral dinoflagellate symbionts highlights evolutionary adaptations to a symbiotic lifestyle.</title>
        <authorList>
            <person name="Aranda M."/>
            <person name="Li Y."/>
            <person name="Liew Y.J."/>
            <person name="Baumgarten S."/>
            <person name="Simakov O."/>
            <person name="Wilson M."/>
            <person name="Piel J."/>
            <person name="Ashoor H."/>
            <person name="Bougouffa S."/>
            <person name="Bajic V.B."/>
            <person name="Ryu T."/>
            <person name="Ravasi T."/>
            <person name="Bayer T."/>
            <person name="Micklem G."/>
            <person name="Kim H."/>
            <person name="Bhak J."/>
            <person name="Lajeunesse T.C."/>
            <person name="Voolstra C.R."/>
        </authorList>
    </citation>
    <scope>NUCLEOTIDE SEQUENCE [LARGE SCALE GENOMIC DNA]</scope>
    <source>
        <strain evidence="3 4">CCMP2467</strain>
    </source>
</reference>
<dbReference type="GO" id="GO:0072583">
    <property type="term" value="P:clathrin-dependent endocytosis"/>
    <property type="evidence" value="ECO:0007669"/>
    <property type="project" value="TreeGrafter"/>
</dbReference>
<organism evidence="3 4">
    <name type="scientific">Symbiodinium microadriaticum</name>
    <name type="common">Dinoflagellate</name>
    <name type="synonym">Zooxanthella microadriatica</name>
    <dbReference type="NCBI Taxonomy" id="2951"/>
    <lineage>
        <taxon>Eukaryota</taxon>
        <taxon>Sar</taxon>
        <taxon>Alveolata</taxon>
        <taxon>Dinophyceae</taxon>
        <taxon>Suessiales</taxon>
        <taxon>Symbiodiniaceae</taxon>
        <taxon>Symbiodinium</taxon>
    </lineage>
</organism>